<name>A0A127VB56_9SPHI</name>
<dbReference type="Pfam" id="PF04237">
    <property type="entry name" value="YjbR"/>
    <property type="match status" value="1"/>
</dbReference>
<dbReference type="PANTHER" id="PTHR35145">
    <property type="entry name" value="CYTOPLASMIC PROTEIN-RELATED"/>
    <property type="match status" value="1"/>
</dbReference>
<dbReference type="OrthoDB" id="9789813at2"/>
<protein>
    <recommendedName>
        <fullName evidence="3">MmcQ-like protein</fullName>
    </recommendedName>
</protein>
<dbReference type="InterPro" id="IPR038056">
    <property type="entry name" value="YjbR-like_sf"/>
</dbReference>
<evidence type="ECO:0008006" key="3">
    <source>
        <dbReference type="Google" id="ProtNLM"/>
    </source>
</evidence>
<dbReference type="InterPro" id="IPR007351">
    <property type="entry name" value="YjbR"/>
</dbReference>
<dbReference type="PATRIC" id="fig|188932.3.peg.1685"/>
<dbReference type="SUPFAM" id="SSF142906">
    <property type="entry name" value="YjbR-like"/>
    <property type="match status" value="1"/>
</dbReference>
<evidence type="ECO:0000313" key="2">
    <source>
        <dbReference type="Proteomes" id="UP000071561"/>
    </source>
</evidence>
<dbReference type="RefSeq" id="WP_068398932.1">
    <property type="nucleotide sequence ID" value="NZ_CP014504.1"/>
</dbReference>
<dbReference type="Proteomes" id="UP000071561">
    <property type="component" value="Chromosome"/>
</dbReference>
<dbReference type="AlphaFoldDB" id="A0A127VB56"/>
<keyword evidence="2" id="KW-1185">Reference proteome</keyword>
<dbReference type="Gene3D" id="3.90.1150.30">
    <property type="match status" value="1"/>
</dbReference>
<proteinExistence type="predicted"/>
<dbReference type="InterPro" id="IPR058532">
    <property type="entry name" value="YjbR/MT2646/Rv2570-like"/>
</dbReference>
<reference evidence="1 2" key="1">
    <citation type="submission" date="2016-03" db="EMBL/GenBank/DDBJ databases">
        <title>Complete genome sequence of Pedobacter cryoconitis PAMC 27485.</title>
        <authorList>
            <person name="Lee J."/>
            <person name="Kim O.-S."/>
        </authorList>
    </citation>
    <scope>NUCLEOTIDE SEQUENCE [LARGE SCALE GENOMIC DNA]</scope>
    <source>
        <strain evidence="1 2">PAMC 27485</strain>
    </source>
</reference>
<dbReference type="PANTHER" id="PTHR35145:SF1">
    <property type="entry name" value="CYTOPLASMIC PROTEIN"/>
    <property type="match status" value="1"/>
</dbReference>
<sequence>MNIEELRDYCLSKPGATEGLPFGEETLVFKVGEKIFLLVGLTEGNRFNAKCDPERAIILREQYEEIVPGYHMNKKHWNTVYMNGRLNFKQLHEIIDHSYELIFNNLPKNKQDEIGG</sequence>
<dbReference type="EMBL" id="CP014504">
    <property type="protein sequence ID" value="AMP98534.1"/>
    <property type="molecule type" value="Genomic_DNA"/>
</dbReference>
<dbReference type="KEGG" id="pcm:AY601_1619"/>
<evidence type="ECO:0000313" key="1">
    <source>
        <dbReference type="EMBL" id="AMP98534.1"/>
    </source>
</evidence>
<organism evidence="1 2">
    <name type="scientific">Pedobacter cryoconitis</name>
    <dbReference type="NCBI Taxonomy" id="188932"/>
    <lineage>
        <taxon>Bacteria</taxon>
        <taxon>Pseudomonadati</taxon>
        <taxon>Bacteroidota</taxon>
        <taxon>Sphingobacteriia</taxon>
        <taxon>Sphingobacteriales</taxon>
        <taxon>Sphingobacteriaceae</taxon>
        <taxon>Pedobacter</taxon>
    </lineage>
</organism>
<gene>
    <name evidence="1" type="ORF">AY601_1619</name>
</gene>
<accession>A0A127VB56</accession>